<evidence type="ECO:0008006" key="4">
    <source>
        <dbReference type="Google" id="ProtNLM"/>
    </source>
</evidence>
<organism evidence="2 3">
    <name type="scientific">Phormidium tenue FACHB-1050</name>
    <dbReference type="NCBI Taxonomy" id="2692857"/>
    <lineage>
        <taxon>Bacteria</taxon>
        <taxon>Bacillati</taxon>
        <taxon>Cyanobacteriota</taxon>
        <taxon>Cyanophyceae</taxon>
        <taxon>Oscillatoriophycideae</taxon>
        <taxon>Oscillatoriales</taxon>
        <taxon>Oscillatoriaceae</taxon>
        <taxon>Phormidium</taxon>
    </lineage>
</organism>
<gene>
    <name evidence="2" type="ORF">H6G05_00460</name>
</gene>
<feature type="compositionally biased region" description="Low complexity" evidence="1">
    <location>
        <begin position="206"/>
        <end position="218"/>
    </location>
</feature>
<evidence type="ECO:0000313" key="2">
    <source>
        <dbReference type="EMBL" id="MBD2315318.1"/>
    </source>
</evidence>
<feature type="region of interest" description="Disordered" evidence="1">
    <location>
        <begin position="185"/>
        <end position="235"/>
    </location>
</feature>
<proteinExistence type="predicted"/>
<dbReference type="EMBL" id="JACJQY010000001">
    <property type="protein sequence ID" value="MBD2315318.1"/>
    <property type="molecule type" value="Genomic_DNA"/>
</dbReference>
<dbReference type="RefSeq" id="WP_190575313.1">
    <property type="nucleotide sequence ID" value="NZ_CAWPQU010000001.1"/>
</dbReference>
<reference evidence="2 3" key="1">
    <citation type="journal article" date="2020" name="ISME J.">
        <title>Comparative genomics reveals insights into cyanobacterial evolution and habitat adaptation.</title>
        <authorList>
            <person name="Chen M.Y."/>
            <person name="Teng W.K."/>
            <person name="Zhao L."/>
            <person name="Hu C.X."/>
            <person name="Zhou Y.K."/>
            <person name="Han B.P."/>
            <person name="Song L.R."/>
            <person name="Shu W.S."/>
        </authorList>
    </citation>
    <scope>NUCLEOTIDE SEQUENCE [LARGE SCALE GENOMIC DNA]</scope>
    <source>
        <strain evidence="2 3">FACHB-1050</strain>
    </source>
</reference>
<feature type="compositionally biased region" description="Basic and acidic residues" evidence="1">
    <location>
        <begin position="221"/>
        <end position="235"/>
    </location>
</feature>
<comment type="caution">
    <text evidence="2">The sequence shown here is derived from an EMBL/GenBank/DDBJ whole genome shotgun (WGS) entry which is preliminary data.</text>
</comment>
<name>A0ABR8C3M7_9CYAN</name>
<evidence type="ECO:0000256" key="1">
    <source>
        <dbReference type="SAM" id="MobiDB-lite"/>
    </source>
</evidence>
<evidence type="ECO:0000313" key="3">
    <source>
        <dbReference type="Proteomes" id="UP000618445"/>
    </source>
</evidence>
<protein>
    <recommendedName>
        <fullName evidence="4">Chromosome partitioning protein ParB</fullName>
    </recommendedName>
</protein>
<keyword evidence="3" id="KW-1185">Reference proteome</keyword>
<accession>A0ABR8C3M7</accession>
<dbReference type="Proteomes" id="UP000618445">
    <property type="component" value="Unassembled WGS sequence"/>
</dbReference>
<sequence length="312" mass="34660">MSLLTSSIDLDTITPPAVSSSQFPDHQVENLANLFLKAGDTVSPILVRKVSPIAFEVLKGHFEYYAAIKAQEIDEQFTAIRAYVVPPDLESTILEQYNFLRSHSAPTPISDTPPVNHETSPDLAKIEEAIAKRLEQKLTAAIEKTIEERISASLQTIVSQVTKQLDAHLTDFRQSLSLVPIHTVLGTNNQPSNLAPEPLPEKISKSKPASKSKTTPKTNKPKTETSKKTAKAKNIDNTDPKVLQVLDDLNRLNFAELQNKLAKSAKTNIKFARLIDELRLQQPNQKFLSIQDVIINVQGLAEKTMQKIIDAW</sequence>